<sequence>MATSNPYGSGRFKINVNRVKSKKWKDADKVDYGGGWGDDDSDDDYDEPAPVSADNPRHPAWNAPPNAYSSNRSVTNPSPSRSGQRPSFDRGDERRHFASTGNFDSPYPTSQRSPFPEPQHDDLLPGQNYGMQPPLRLNTQGQGPMPGAFPTGSRGRQYPPYEDIPMSAPGAFPQQRRSGSSNRPPSDPYARHESPMRPESRSSTASHRQFPPRKQSLSQAPPPSDFTQRSHSPALSQNSGTAVAASANDDRPPPVFVRPSDIYKRMAEEMEKARKSQESSRPSTASGVREGSVGARSTVSDTKEPTSSAPPLAEDSDATRRLKPTLDPVPERKSEYGFDNMLQRESHDNNLVEEPKVESESLGVSRHGTNASSIYTDRPDPVSASSLSRNVSMSDAIPERGAPDDRPSFGLPPISRLSGFGMDAGTAENPAYAPAPEIPQSSRNNLHEGSSRAIDTGDNEEPYAKGLQHQPTFGYTSAVQQAFDQSQRQTPLAHSSTSSTVGRSNTGSTADISPIISRKPDPATVPTNVQTAYPTIPQESSRTNSRPSSSTTLKAGVHSARDDDFPPPAAFRPGYRRDVTPPSRDNSPAKKPFEVGPRAIPQAQHGSLYEKEHAVQDQVRGRAQSTKDKPLPAEPRPEATTRKVDTPSPILRSESPPKGTVRGLAGKLESSSGRSSRTNSSIQVPLPGLTQERPPQNRFDSFRPAIPGGWQSFTSSPGPGTPGTGNPGRGGFSPPRPQFTQPRTESTESIPTARAPANMEPGISAKAFAAAASAGSALAGAFTGHESAEPDQDSSRQASEEESENEWDRSTSSSDADPAPPEEHLMERSNQDSQATSVAANIPLPSATPDHPHSLAASTPLSMAASSEADVPQSTLDYFPAPLRTSRSIDPSSVRPPIPNVTVLTDTPNDSENERLQNEIVKSLTPKSSNLEDDTPAQGPLSESISGYSAHQAVTDAHPGPSGSHQVESFTSGPVGAGHGPLSSHQPVTREPAVPATASPPLPRSVTPQPTETSLPRDGAGLLDETQNTPRPSNPLTTPSQQRGVVPGIDAALTASRQPQPFDGRDSSTAAKPFLQQRFSWETGSSPPASVTTPKATSPPSTSSPDTIRVPSLPAAFSSDATQIADDTAQPVARQESEPPQQSAQPAENSTFMHAQHSNQFTPASKVGTANVQTSQPGAIQSGEPPAFRTILNLGSPAERIKAFEESRQFYAAADDQLQGWLMSMKTSENAELFATNGRLSLDNSDRATSHKPSPRRMLTESTGARHMQEDSKKLMLAAGRFGGKAGSAAKGFFAKGKEKMRNASSGEKGILAGRRKSSTGHPPDDAEDVSLHSKSRDSTYLEGPPQIPFNITPASPLSSPTDWFPNRELSGSQTSGLDSILQQGATTTSTAPANQIASQPALERERDTPRGSVAPATADATVAAVASSPAISALDSEQEQVDDDVVPSRSISQLTKPTDRSPVESPHTAIVERSASQRGGSAAPPTTAAEGPKAAASTLAPPPPITDRHDGSTSDAESSDRSLQVPQARRRSVVSDVSSASPSPAADSEGQQLRRSVSLSPADEEPVAAFPGLREEPGSQSKEPLPPTINPKDAQQPVTRASEHHVEPPNTGVASPITSTEPVRPHDSKPAVDTAEPRRAPEQVIQPLASQSEPAAQPYDSGEHRPFSFAGIEGVGALHQSRPLQEHDLNRFPSQPMSPVSQTRSSAALSKELSQVSAEEVTDQPNATGQRHSRSYSRPFGVDPNVKIHPALRASEPDPLPIDRAQMYSSESPLPSARRTQEDLERQRQYHQQEQQPAMPRQPQPQPQPNQQGYRIPGPYVQEYRSPKQISSPKSGRSQAQVQASGKPLPSAIRSQSSTGQASPQPQPGRNSYIASERANSPSYQDQQPYISPEAYAEYDMKPGDYQVYSQSRPVQQQRQSMGPPPPPVQQQFTRQQTPVHAGPAPSPTPPPHAERKKSAFGKLFGGASKSSKLQKQGRPESPVDPPPNLQKEKRTSFLRRTDSVSSKQSSKHGGQDQLGQLPPPNMQTHSARRQSRDVLRAPTPDNDKPAEGRKKRFSGFGGKLFKSSSNARAATAPTQTTGSDLQRTGQRVTSPGPYSAQDPRVTSPDPYSARTPYEQYPAGPGSYFNQGQVQSPHPQSAYPQGQPQQQYPPASSPYQQQQRPGSYGYPPQSPQPQDQQHARGLYSSGVYANPNQNRPSDLRIDTSSQNRSQYNAPATAPAQIQPHLPKTSSFTSAPHNPNPSPGIPATTRPMSPASRATQAPSDPRSHVIDLHKRSRSPKLGRTTSEDFDAQRRQQPNSTLGTFTSKNISPVGGVRRPENDQERPFAITVPGLDDEASERRKKQSRRERVAAGTARSDTPVSVESGGHSQSTHPTASSTTGGLDRNVSVLEGYNSTPMSPRQARRESARDRSTPGMIAELPGSKASGYESEEEIPMSATAYPGQEWMPVFVGDGRWDD</sequence>
<feature type="compositionally biased region" description="Polar residues" evidence="1">
    <location>
        <begin position="1514"/>
        <end position="1526"/>
    </location>
</feature>
<feature type="compositionally biased region" description="Basic and acidic residues" evidence="1">
    <location>
        <begin position="329"/>
        <end position="359"/>
    </location>
</feature>
<feature type="compositionally biased region" description="Low complexity" evidence="1">
    <location>
        <begin position="1413"/>
        <end position="1434"/>
    </location>
</feature>
<feature type="compositionally biased region" description="Polar residues" evidence="1">
    <location>
        <begin position="295"/>
        <end position="309"/>
    </location>
</feature>
<feature type="compositionally biased region" description="Low complexity" evidence="1">
    <location>
        <begin position="1535"/>
        <end position="1549"/>
    </location>
</feature>
<feature type="compositionally biased region" description="Basic and acidic residues" evidence="1">
    <location>
        <begin position="87"/>
        <end position="96"/>
    </location>
</feature>
<evidence type="ECO:0000256" key="1">
    <source>
        <dbReference type="SAM" id="MobiDB-lite"/>
    </source>
</evidence>
<gene>
    <name evidence="2" type="ORF">H2200_007065</name>
</gene>
<feature type="compositionally biased region" description="Gly residues" evidence="1">
    <location>
        <begin position="721"/>
        <end position="731"/>
    </location>
</feature>
<name>A0AA38X742_9EURO</name>
<feature type="compositionally biased region" description="Polar residues" evidence="1">
    <location>
        <begin position="1829"/>
        <end position="1845"/>
    </location>
</feature>
<feature type="compositionally biased region" description="Polar residues" evidence="1">
    <location>
        <begin position="963"/>
        <end position="972"/>
    </location>
</feature>
<feature type="compositionally biased region" description="Low complexity" evidence="1">
    <location>
        <begin position="1791"/>
        <end position="1800"/>
    </location>
</feature>
<feature type="compositionally biased region" description="Polar residues" evidence="1">
    <location>
        <begin position="99"/>
        <end position="113"/>
    </location>
</feature>
<feature type="compositionally biased region" description="Basic and acidic residues" evidence="1">
    <location>
        <begin position="261"/>
        <end position="278"/>
    </location>
</feature>
<reference evidence="2" key="1">
    <citation type="submission" date="2022-10" db="EMBL/GenBank/DDBJ databases">
        <title>Culturing micro-colonial fungi from biological soil crusts in the Mojave desert and describing Neophaeococcomyces mojavensis, and introducing the new genera and species Taxawa tesnikishii.</title>
        <authorList>
            <person name="Kurbessoian T."/>
            <person name="Stajich J.E."/>
        </authorList>
    </citation>
    <scope>NUCLEOTIDE SEQUENCE</scope>
    <source>
        <strain evidence="2">TK_41</strain>
    </source>
</reference>
<feature type="compositionally biased region" description="Basic and acidic residues" evidence="1">
    <location>
        <begin position="1330"/>
        <end position="1340"/>
    </location>
</feature>
<feature type="compositionally biased region" description="Basic and acidic residues" evidence="1">
    <location>
        <begin position="2036"/>
        <end position="2054"/>
    </location>
</feature>
<feature type="compositionally biased region" description="Acidic residues" evidence="1">
    <location>
        <begin position="1437"/>
        <end position="1446"/>
    </location>
</feature>
<feature type="compositionally biased region" description="Polar residues" evidence="1">
    <location>
        <begin position="1370"/>
        <end position="1399"/>
    </location>
</feature>
<feature type="compositionally biased region" description="Polar residues" evidence="1">
    <location>
        <begin position="1025"/>
        <end position="1043"/>
    </location>
</feature>
<feature type="compositionally biased region" description="Low complexity" evidence="1">
    <location>
        <begin position="540"/>
        <end position="552"/>
    </location>
</feature>
<feature type="compositionally biased region" description="Low complexity" evidence="1">
    <location>
        <begin position="1907"/>
        <end position="1921"/>
    </location>
</feature>
<feature type="compositionally biased region" description="Polar residues" evidence="1">
    <location>
        <begin position="1550"/>
        <end position="1560"/>
    </location>
</feature>
<dbReference type="EMBL" id="JAPDRK010000010">
    <property type="protein sequence ID" value="KAJ9608077.1"/>
    <property type="molecule type" value="Genomic_DNA"/>
</dbReference>
<feature type="compositionally biased region" description="Polar residues" evidence="1">
    <location>
        <begin position="67"/>
        <end position="85"/>
    </location>
</feature>
<feature type="compositionally biased region" description="Low complexity" evidence="1">
    <location>
        <begin position="1085"/>
        <end position="1105"/>
    </location>
</feature>
<feature type="compositionally biased region" description="Polar residues" evidence="1">
    <location>
        <begin position="215"/>
        <end position="241"/>
    </location>
</feature>
<feature type="compositionally biased region" description="Polar residues" evidence="1">
    <location>
        <begin position="2298"/>
        <end position="2313"/>
    </location>
</feature>
<feature type="compositionally biased region" description="Polar residues" evidence="1">
    <location>
        <begin position="856"/>
        <end position="865"/>
    </location>
</feature>
<feature type="compositionally biased region" description="Polar residues" evidence="1">
    <location>
        <begin position="2195"/>
        <end position="2218"/>
    </location>
</feature>
<protein>
    <recommendedName>
        <fullName evidence="4">SWI-SNF chromatin-remodeling complex protein</fullName>
    </recommendedName>
</protein>
<evidence type="ECO:0008006" key="4">
    <source>
        <dbReference type="Google" id="ProtNLM"/>
    </source>
</evidence>
<feature type="compositionally biased region" description="Basic and acidic residues" evidence="1">
    <location>
        <begin position="397"/>
        <end position="407"/>
    </location>
</feature>
<feature type="region of interest" description="Disordered" evidence="1">
    <location>
        <begin position="1243"/>
        <end position="1269"/>
    </location>
</feature>
<feature type="compositionally biased region" description="Polar residues" evidence="1">
    <location>
        <begin position="1854"/>
        <end position="1891"/>
    </location>
</feature>
<dbReference type="Proteomes" id="UP001172673">
    <property type="component" value="Unassembled WGS sequence"/>
</dbReference>
<feature type="compositionally biased region" description="Polar residues" evidence="1">
    <location>
        <begin position="2072"/>
        <end position="2095"/>
    </location>
</feature>
<feature type="region of interest" description="Disordered" evidence="1">
    <location>
        <begin position="781"/>
        <end position="1156"/>
    </location>
</feature>
<feature type="compositionally biased region" description="Polar residues" evidence="1">
    <location>
        <begin position="2005"/>
        <end position="2014"/>
    </location>
</feature>
<evidence type="ECO:0000313" key="3">
    <source>
        <dbReference type="Proteomes" id="UP001172673"/>
    </source>
</evidence>
<feature type="compositionally biased region" description="Polar residues" evidence="1">
    <location>
        <begin position="2129"/>
        <end position="2139"/>
    </location>
</feature>
<feature type="compositionally biased region" description="Polar residues" evidence="1">
    <location>
        <begin position="738"/>
        <end position="750"/>
    </location>
</feature>
<feature type="compositionally biased region" description="Polar residues" evidence="1">
    <location>
        <begin position="1693"/>
        <end position="1731"/>
    </location>
</feature>
<feature type="compositionally biased region" description="Acidic residues" evidence="1">
    <location>
        <begin position="37"/>
        <end position="47"/>
    </location>
</feature>
<feature type="compositionally biased region" description="Low complexity" evidence="1">
    <location>
        <begin position="670"/>
        <end position="681"/>
    </location>
</feature>
<feature type="region of interest" description="Disordered" evidence="1">
    <location>
        <begin position="1294"/>
        <end position="2438"/>
    </location>
</feature>
<feature type="compositionally biased region" description="Basic and acidic residues" evidence="1">
    <location>
        <begin position="1624"/>
        <end position="1642"/>
    </location>
</feature>
<feature type="compositionally biased region" description="Low complexity" evidence="1">
    <location>
        <begin position="1138"/>
        <end position="1148"/>
    </location>
</feature>
<feature type="compositionally biased region" description="Polar residues" evidence="1">
    <location>
        <begin position="1353"/>
        <end position="1362"/>
    </location>
</feature>
<feature type="compositionally biased region" description="Basic and acidic residues" evidence="1">
    <location>
        <begin position="1780"/>
        <end position="1789"/>
    </location>
</feature>
<feature type="compositionally biased region" description="Polar residues" evidence="1">
    <location>
        <begin position="383"/>
        <end position="393"/>
    </location>
</feature>
<feature type="compositionally biased region" description="Basic and acidic residues" evidence="1">
    <location>
        <begin position="625"/>
        <end position="645"/>
    </location>
</feature>
<feature type="region of interest" description="Disordered" evidence="1">
    <location>
        <begin position="23"/>
        <end position="761"/>
    </location>
</feature>
<proteinExistence type="predicted"/>
<feature type="compositionally biased region" description="Polar residues" evidence="1">
    <location>
        <begin position="469"/>
        <end position="511"/>
    </location>
</feature>
<feature type="compositionally biased region" description="Polar residues" evidence="1">
    <location>
        <begin position="2232"/>
        <end position="2241"/>
    </location>
</feature>
<feature type="compositionally biased region" description="Polar residues" evidence="1">
    <location>
        <begin position="2360"/>
        <end position="2385"/>
    </location>
</feature>
<feature type="compositionally biased region" description="Polar residues" evidence="1">
    <location>
        <begin position="1613"/>
        <end position="1622"/>
    </location>
</feature>
<feature type="compositionally biased region" description="Basic and acidic residues" evidence="1">
    <location>
        <begin position="2407"/>
        <end position="2416"/>
    </location>
</feature>
<comment type="caution">
    <text evidence="2">The sequence shown here is derived from an EMBL/GenBank/DDBJ whole genome shotgun (WGS) entry which is preliminary data.</text>
</comment>
<feature type="compositionally biased region" description="Low complexity" evidence="1">
    <location>
        <begin position="2140"/>
        <end position="2181"/>
    </location>
</feature>
<feature type="compositionally biased region" description="Basic and acidic residues" evidence="1">
    <location>
        <begin position="1992"/>
        <end position="2004"/>
    </location>
</feature>
<feature type="compositionally biased region" description="Basic and acidic residues" evidence="1">
    <location>
        <begin position="189"/>
        <end position="200"/>
    </location>
</feature>
<feature type="compositionally biased region" description="Basic and acidic residues" evidence="1">
    <location>
        <begin position="821"/>
        <end position="830"/>
    </location>
</feature>
<feature type="compositionally biased region" description="Polar residues" evidence="1">
    <location>
        <begin position="525"/>
        <end position="539"/>
    </location>
</feature>
<feature type="compositionally biased region" description="Polar residues" evidence="1">
    <location>
        <begin position="175"/>
        <end position="184"/>
    </location>
</feature>
<accession>A0AA38X742</accession>
<organism evidence="2 3">
    <name type="scientific">Cladophialophora chaetospira</name>
    <dbReference type="NCBI Taxonomy" id="386627"/>
    <lineage>
        <taxon>Eukaryota</taxon>
        <taxon>Fungi</taxon>
        <taxon>Dikarya</taxon>
        <taxon>Ascomycota</taxon>
        <taxon>Pezizomycotina</taxon>
        <taxon>Eurotiomycetes</taxon>
        <taxon>Chaetothyriomycetidae</taxon>
        <taxon>Chaetothyriales</taxon>
        <taxon>Herpotrichiellaceae</taxon>
        <taxon>Cladophialophora</taxon>
    </lineage>
</organism>
<keyword evidence="3" id="KW-1185">Reference proteome</keyword>
<evidence type="ECO:0000313" key="2">
    <source>
        <dbReference type="EMBL" id="KAJ9608077.1"/>
    </source>
</evidence>